<evidence type="ECO:0000313" key="3">
    <source>
        <dbReference type="Proteomes" id="UP001642360"/>
    </source>
</evidence>
<evidence type="ECO:0000256" key="1">
    <source>
        <dbReference type="SAM" id="MobiDB-lite"/>
    </source>
</evidence>
<sequence>MAIRWIDLDAPSSISKEDGSITIFIDLELLELISAYNPTPTTEYRVLEPEDNLAEQKIPKSSTGKADEESSSTTRKLVRKFTRKVSKTIPAN</sequence>
<comment type="caution">
    <text evidence="2">The sequence shown here is derived from an EMBL/GenBank/DDBJ whole genome shotgun (WGS) entry which is preliminary data.</text>
</comment>
<reference evidence="2 3" key="1">
    <citation type="submission" date="2024-02" db="EMBL/GenBank/DDBJ databases">
        <authorList>
            <person name="Vignale AGUSTIN F."/>
            <person name="Sosa J E."/>
            <person name="Modenutti C."/>
        </authorList>
    </citation>
    <scope>NUCLEOTIDE SEQUENCE [LARGE SCALE GENOMIC DNA]</scope>
</reference>
<feature type="compositionally biased region" description="Basic residues" evidence="1">
    <location>
        <begin position="76"/>
        <end position="86"/>
    </location>
</feature>
<name>A0ABC8R5J2_9AQUA</name>
<dbReference type="Proteomes" id="UP001642360">
    <property type="component" value="Unassembled WGS sequence"/>
</dbReference>
<dbReference type="EMBL" id="CAUOFW020000861">
    <property type="protein sequence ID" value="CAK9138159.1"/>
    <property type="molecule type" value="Genomic_DNA"/>
</dbReference>
<keyword evidence="3" id="KW-1185">Reference proteome</keyword>
<proteinExistence type="predicted"/>
<gene>
    <name evidence="2" type="ORF">ILEXP_LOCUS5245</name>
</gene>
<dbReference type="AlphaFoldDB" id="A0ABC8R5J2"/>
<evidence type="ECO:0000313" key="2">
    <source>
        <dbReference type="EMBL" id="CAK9138159.1"/>
    </source>
</evidence>
<feature type="region of interest" description="Disordered" evidence="1">
    <location>
        <begin position="49"/>
        <end position="92"/>
    </location>
</feature>
<accession>A0ABC8R5J2</accession>
<organism evidence="2 3">
    <name type="scientific">Ilex paraguariensis</name>
    <name type="common">yerba mate</name>
    <dbReference type="NCBI Taxonomy" id="185542"/>
    <lineage>
        <taxon>Eukaryota</taxon>
        <taxon>Viridiplantae</taxon>
        <taxon>Streptophyta</taxon>
        <taxon>Embryophyta</taxon>
        <taxon>Tracheophyta</taxon>
        <taxon>Spermatophyta</taxon>
        <taxon>Magnoliopsida</taxon>
        <taxon>eudicotyledons</taxon>
        <taxon>Gunneridae</taxon>
        <taxon>Pentapetalae</taxon>
        <taxon>asterids</taxon>
        <taxon>campanulids</taxon>
        <taxon>Aquifoliales</taxon>
        <taxon>Aquifoliaceae</taxon>
        <taxon>Ilex</taxon>
    </lineage>
</organism>
<protein>
    <submittedName>
        <fullName evidence="2">Uncharacterized protein</fullName>
    </submittedName>
</protein>